<evidence type="ECO:0000313" key="8">
    <source>
        <dbReference type="Proteomes" id="UP001408789"/>
    </source>
</evidence>
<name>A0AAP0C6A2_9ASTR</name>
<evidence type="ECO:0000256" key="1">
    <source>
        <dbReference type="ARBA" id="ARBA00005690"/>
    </source>
</evidence>
<dbReference type="CDD" id="cd04476">
    <property type="entry name" value="RPA1_DBD_C"/>
    <property type="match status" value="1"/>
</dbReference>
<accession>A0AAP0C6A2</accession>
<evidence type="ECO:0000256" key="3">
    <source>
        <dbReference type="ARBA" id="ARBA00022771"/>
    </source>
</evidence>
<dbReference type="GO" id="GO:0003677">
    <property type="term" value="F:DNA binding"/>
    <property type="evidence" value="ECO:0007669"/>
    <property type="project" value="UniProtKB-KW"/>
</dbReference>
<feature type="domain" description="Replication factor A C-terminal" evidence="6">
    <location>
        <begin position="203"/>
        <end position="340"/>
    </location>
</feature>
<dbReference type="InterPro" id="IPR012340">
    <property type="entry name" value="NA-bd_OB-fold"/>
</dbReference>
<keyword evidence="8" id="KW-1185">Reference proteome</keyword>
<sequence length="459" mass="52950">MAELQVQKVDNFNDLDVKNPDHLLIVKVLSTWKRPMFKNPKLTYSMEMMLLDQQEQNVISIRKPIFGENANPRVWRFVDHPLKIWATLFGRYCDQFCTFVQEHLELTHFTLIIQFGRISTYEGSYSVSNQFNGTKLFFNDDKVKEIVEFRDKFLETWEEQSSSSFSSLSKCVAYNMENDFLMDTNYSFTAEVDSVNKSKDLIVVGTIVFIEPRWFYMACNHCTKIVQPIEEGDEVSYHCNDDVCIKEKRVINPYLRFKMMFKVQDSAGTVDMTMFEGCAKQILKKTATDFFPEPISKAAVIVQALPKELQDLIDKKFAFKIAVTEFNIKNRYRYYKVVKVTEDPTIILALEKKHHHDQVLYLEGSNTTLKDCLGVSTTEVTPDSVNVTPDSVNMPQKVLDYQTEADGLKRNLSEVYDGDDLSITSSSKTRSTESGKCSVSRCDDQEELQGKLIIPKLEK</sequence>
<evidence type="ECO:0000256" key="2">
    <source>
        <dbReference type="ARBA" id="ARBA00022723"/>
    </source>
</evidence>
<dbReference type="AlphaFoldDB" id="A0AAP0C6A2"/>
<dbReference type="InterPro" id="IPR047192">
    <property type="entry name" value="Euk_RPA1_DBD_C"/>
</dbReference>
<reference evidence="7 8" key="1">
    <citation type="submission" date="2024-04" db="EMBL/GenBank/DDBJ databases">
        <title>The reference genome of an endangered Asteraceae, Deinandra increscens subsp. villosa, native to the Central Coast of California.</title>
        <authorList>
            <person name="Guilliams M."/>
            <person name="Hasenstab-Lehman K."/>
            <person name="Meyer R."/>
            <person name="Mcevoy S."/>
        </authorList>
    </citation>
    <scope>NUCLEOTIDE SEQUENCE [LARGE SCALE GENOMIC DNA]</scope>
    <source>
        <tissue evidence="7">Leaf</tissue>
    </source>
</reference>
<evidence type="ECO:0000256" key="5">
    <source>
        <dbReference type="ARBA" id="ARBA00023125"/>
    </source>
</evidence>
<proteinExistence type="inferred from homology"/>
<dbReference type="PANTHER" id="PTHR47165">
    <property type="entry name" value="OS03G0429900 PROTEIN"/>
    <property type="match status" value="1"/>
</dbReference>
<dbReference type="EMBL" id="JBCNJP010001588">
    <property type="protein sequence ID" value="KAK9050470.1"/>
    <property type="molecule type" value="Genomic_DNA"/>
</dbReference>
<keyword evidence="5" id="KW-0238">DNA-binding</keyword>
<organism evidence="7 8">
    <name type="scientific">Deinandra increscens subsp. villosa</name>
    <dbReference type="NCBI Taxonomy" id="3103831"/>
    <lineage>
        <taxon>Eukaryota</taxon>
        <taxon>Viridiplantae</taxon>
        <taxon>Streptophyta</taxon>
        <taxon>Embryophyta</taxon>
        <taxon>Tracheophyta</taxon>
        <taxon>Spermatophyta</taxon>
        <taxon>Magnoliopsida</taxon>
        <taxon>eudicotyledons</taxon>
        <taxon>Gunneridae</taxon>
        <taxon>Pentapetalae</taxon>
        <taxon>asterids</taxon>
        <taxon>campanulids</taxon>
        <taxon>Asterales</taxon>
        <taxon>Asteraceae</taxon>
        <taxon>Asteroideae</taxon>
        <taxon>Heliantheae alliance</taxon>
        <taxon>Madieae</taxon>
        <taxon>Madiinae</taxon>
        <taxon>Deinandra</taxon>
    </lineage>
</organism>
<dbReference type="PANTHER" id="PTHR47165:SF4">
    <property type="entry name" value="OS03G0429900 PROTEIN"/>
    <property type="match status" value="1"/>
</dbReference>
<evidence type="ECO:0000313" key="7">
    <source>
        <dbReference type="EMBL" id="KAK9050470.1"/>
    </source>
</evidence>
<keyword evidence="4" id="KW-0862">Zinc</keyword>
<dbReference type="Proteomes" id="UP001408789">
    <property type="component" value="Unassembled WGS sequence"/>
</dbReference>
<dbReference type="Gene3D" id="2.40.50.140">
    <property type="entry name" value="Nucleic acid-binding proteins"/>
    <property type="match status" value="1"/>
</dbReference>
<dbReference type="Pfam" id="PF08646">
    <property type="entry name" value="Rep_fac-A_C"/>
    <property type="match status" value="1"/>
</dbReference>
<protein>
    <recommendedName>
        <fullName evidence="6">Replication factor A C-terminal domain-containing protein</fullName>
    </recommendedName>
</protein>
<keyword evidence="3" id="KW-0863">Zinc-finger</keyword>
<evidence type="ECO:0000259" key="6">
    <source>
        <dbReference type="Pfam" id="PF08646"/>
    </source>
</evidence>
<comment type="similarity">
    <text evidence="1">Belongs to the replication factor A protein 1 family.</text>
</comment>
<keyword evidence="2" id="KW-0479">Metal-binding</keyword>
<comment type="caution">
    <text evidence="7">The sequence shown here is derived from an EMBL/GenBank/DDBJ whole genome shotgun (WGS) entry which is preliminary data.</text>
</comment>
<dbReference type="GO" id="GO:0008270">
    <property type="term" value="F:zinc ion binding"/>
    <property type="evidence" value="ECO:0007669"/>
    <property type="project" value="UniProtKB-KW"/>
</dbReference>
<evidence type="ECO:0000256" key="4">
    <source>
        <dbReference type="ARBA" id="ARBA00022833"/>
    </source>
</evidence>
<dbReference type="InterPro" id="IPR013955">
    <property type="entry name" value="Rep_factor-A_C"/>
</dbReference>
<dbReference type="SUPFAM" id="SSF50249">
    <property type="entry name" value="Nucleic acid-binding proteins"/>
    <property type="match status" value="1"/>
</dbReference>
<gene>
    <name evidence="7" type="ORF">SSX86_030559</name>
</gene>